<evidence type="ECO:0000256" key="5">
    <source>
        <dbReference type="ARBA" id="ARBA00022527"/>
    </source>
</evidence>
<dbReference type="FunFam" id="3.80.10.10:FF:000383">
    <property type="entry name" value="Leucine-rich repeat receptor protein kinase EMS1"/>
    <property type="match status" value="1"/>
</dbReference>
<evidence type="ECO:0000256" key="19">
    <source>
        <dbReference type="ARBA" id="ARBA00047899"/>
    </source>
</evidence>
<dbReference type="Pfam" id="PF07714">
    <property type="entry name" value="PK_Tyr_Ser-Thr"/>
    <property type="match status" value="1"/>
</dbReference>
<evidence type="ECO:0000313" key="24">
    <source>
        <dbReference type="Proteomes" id="UP000734854"/>
    </source>
</evidence>
<evidence type="ECO:0000256" key="11">
    <source>
        <dbReference type="ARBA" id="ARBA00022737"/>
    </source>
</evidence>
<accession>A0A8J5F730</accession>
<sequence>MKVEFPRWENNDPIGWISRAEKYFRFHSTSDNAKVELASINLEGDAIQWYDWLEACHGPPKWEEFKEELINRFGRSGYENVDGELAKIRQTSTVLEYQGRFERLFNQTRDWSEKQLLGTFIEGLYLDIRREVKMNQPRTMKAALSFARLQEEKINEEGRRNNKVPSIKKLDVISAKCKIESHRFSFFRMEKIPWESLLKGQNLTGELPAEFANLTSLNTLDLTRNYLNGTIPVKWGTLRLTNLSLSGNRISGSIPEELGNIASLTELYIPLVLEANFLEGSIPESLGKLSNLTRLLLSSNNLTGELPESLGNLHNLKDFRIDGNPISGRIPSFIGNWTNLKRFDMQGTSMEGSFPRNFSGLESITELRVTDWKGGDGQFPQLQNMTQMKELVLRNLSISGEIPDYIGTMKSLKTLDLSFNNLTGQIPNSFDPRGKLRFMYLTNNKLSGSIPSWILSSRKNLDVSYNSFNGSPPTSCQPRDGVNLVSSFSTNENFSYLTPLFDRHPFAAPPTWNFSYGLCFVWFYRILSCLRKNLPCSGKSRNCELFINCGGKKVTIDRHEYQDDSFDRMDHSTYRESNNGAWAYSNTGDFIGNEDTSFIAHNSSILNMSNPELYTTARLSPLSMKYYGLCLQKGSYTVRLHFAEIMFTDDQTYASVGRRLFDVSIQGQKVLQDFNIAKEAHGTGKVLIKNFTTWVNDTLEIHFQWGGKGTNSIPVRGVYGPLISAISITPNFKADCKDKSKLSVGVIVGIVVTSCLVLILALNIIWFYFIMKDPQDNEFKGLELQTGYFTLKQIKAATRNFDPENKIGEGGFGPVYKGVVSDGSMIAVKQLSSKSRQGNREFVNEIGMISALQHPNLVKLYGCCIEANQLLLIYEYMENNSLARALFGPPKYRLNLEWQTRRNICIGIARGLSYFHEESRLKIVHRDIKATNILLDKDLNAKISDFGLAKLDEEENTHISTRIAGTIGYMAPEYAMRGRLTYKADVYSFGVVTLELVSGMSNNTNYRPEEEFVYLLDWAYVLQEQENLLELVDQSLGSNYSKEEALQMLELSLVCTNPSPTLRPAMSSVVSMLEGKMPVKVMPANRAASTADNVRFKTLEMVSHDSQT</sequence>
<keyword evidence="18" id="KW-0325">Glycoprotein</keyword>
<dbReference type="Pfam" id="PF00560">
    <property type="entry name" value="LRR_1"/>
    <property type="match status" value="2"/>
</dbReference>
<dbReference type="InterPro" id="IPR051824">
    <property type="entry name" value="LRR_Rcpt-Like_S/T_Kinase"/>
</dbReference>
<dbReference type="InterPro" id="IPR000719">
    <property type="entry name" value="Prot_kinase_dom"/>
</dbReference>
<keyword evidence="11" id="KW-0677">Repeat</keyword>
<keyword evidence="15 21" id="KW-1133">Transmembrane helix</keyword>
<dbReference type="Pfam" id="PF13855">
    <property type="entry name" value="LRR_8"/>
    <property type="match status" value="1"/>
</dbReference>
<keyword evidence="16 21" id="KW-0472">Membrane</keyword>
<dbReference type="Gene3D" id="2.60.120.430">
    <property type="entry name" value="Galactose-binding lectin"/>
    <property type="match status" value="1"/>
</dbReference>
<comment type="catalytic activity">
    <reaction evidence="20">
        <text>L-seryl-[protein] + ATP = O-phospho-L-seryl-[protein] + ADP + H(+)</text>
        <dbReference type="Rhea" id="RHEA:17989"/>
        <dbReference type="Rhea" id="RHEA-COMP:9863"/>
        <dbReference type="Rhea" id="RHEA-COMP:11604"/>
        <dbReference type="ChEBI" id="CHEBI:15378"/>
        <dbReference type="ChEBI" id="CHEBI:29999"/>
        <dbReference type="ChEBI" id="CHEBI:30616"/>
        <dbReference type="ChEBI" id="CHEBI:83421"/>
        <dbReference type="ChEBI" id="CHEBI:456216"/>
        <dbReference type="EC" id="2.7.11.1"/>
    </reaction>
</comment>
<dbReference type="SUPFAM" id="SSF52058">
    <property type="entry name" value="L domain-like"/>
    <property type="match status" value="1"/>
</dbReference>
<dbReference type="SUPFAM" id="SSF56112">
    <property type="entry name" value="Protein kinase-like (PK-like)"/>
    <property type="match status" value="1"/>
</dbReference>
<comment type="subcellular location">
    <subcellularLocation>
        <location evidence="1">Cell membrane</location>
    </subcellularLocation>
    <subcellularLocation>
        <location evidence="2">Membrane</location>
        <topology evidence="2">Single-pass type I membrane protein</topology>
    </subcellularLocation>
</comment>
<keyword evidence="24" id="KW-1185">Reference proteome</keyword>
<dbReference type="PROSITE" id="PS00108">
    <property type="entry name" value="PROTEIN_KINASE_ST"/>
    <property type="match status" value="1"/>
</dbReference>
<evidence type="ECO:0000256" key="12">
    <source>
        <dbReference type="ARBA" id="ARBA00022741"/>
    </source>
</evidence>
<dbReference type="GO" id="GO:0005524">
    <property type="term" value="F:ATP binding"/>
    <property type="evidence" value="ECO:0007669"/>
    <property type="project" value="UniProtKB-KW"/>
</dbReference>
<keyword evidence="4" id="KW-1003">Cell membrane</keyword>
<evidence type="ECO:0000256" key="16">
    <source>
        <dbReference type="ARBA" id="ARBA00023136"/>
    </source>
</evidence>
<evidence type="ECO:0000256" key="4">
    <source>
        <dbReference type="ARBA" id="ARBA00022475"/>
    </source>
</evidence>
<gene>
    <name evidence="23" type="ORF">ZIOFF_057222</name>
</gene>
<dbReference type="EMBL" id="JACMSC010000016">
    <property type="protein sequence ID" value="KAG6480637.1"/>
    <property type="molecule type" value="Genomic_DNA"/>
</dbReference>
<keyword evidence="14" id="KW-0067">ATP-binding</keyword>
<evidence type="ECO:0000256" key="18">
    <source>
        <dbReference type="ARBA" id="ARBA00023180"/>
    </source>
</evidence>
<evidence type="ECO:0000256" key="7">
    <source>
        <dbReference type="ARBA" id="ARBA00022614"/>
    </source>
</evidence>
<reference evidence="23 24" key="1">
    <citation type="submission" date="2020-08" db="EMBL/GenBank/DDBJ databases">
        <title>Plant Genome Project.</title>
        <authorList>
            <person name="Zhang R.-G."/>
        </authorList>
    </citation>
    <scope>NUCLEOTIDE SEQUENCE [LARGE SCALE GENOMIC DNA]</scope>
    <source>
        <tissue evidence="23">Rhizome</tissue>
    </source>
</reference>
<keyword evidence="10" id="KW-0732">Signal</keyword>
<dbReference type="AlphaFoldDB" id="A0A8J5F730"/>
<feature type="domain" description="Protein kinase" evidence="22">
    <location>
        <begin position="801"/>
        <end position="1080"/>
    </location>
</feature>
<dbReference type="PANTHER" id="PTHR48006:SF60">
    <property type="entry name" value="PROTEIN KINASE DOMAIN-CONTAINING PROTEIN"/>
    <property type="match status" value="1"/>
</dbReference>
<organism evidence="23 24">
    <name type="scientific">Zingiber officinale</name>
    <name type="common">Ginger</name>
    <name type="synonym">Amomum zingiber</name>
    <dbReference type="NCBI Taxonomy" id="94328"/>
    <lineage>
        <taxon>Eukaryota</taxon>
        <taxon>Viridiplantae</taxon>
        <taxon>Streptophyta</taxon>
        <taxon>Embryophyta</taxon>
        <taxon>Tracheophyta</taxon>
        <taxon>Spermatophyta</taxon>
        <taxon>Magnoliopsida</taxon>
        <taxon>Liliopsida</taxon>
        <taxon>Zingiberales</taxon>
        <taxon>Zingiberaceae</taxon>
        <taxon>Zingiber</taxon>
    </lineage>
</organism>
<dbReference type="FunFam" id="2.60.120.430:FF:000004">
    <property type="entry name" value="Putative leucine-rich repeat receptor-like serine/threonine-protein kinase"/>
    <property type="match status" value="1"/>
</dbReference>
<dbReference type="InterPro" id="IPR011009">
    <property type="entry name" value="Kinase-like_dom_sf"/>
</dbReference>
<dbReference type="GO" id="GO:0004674">
    <property type="term" value="F:protein serine/threonine kinase activity"/>
    <property type="evidence" value="ECO:0007669"/>
    <property type="project" value="UniProtKB-KW"/>
</dbReference>
<evidence type="ECO:0000256" key="6">
    <source>
        <dbReference type="ARBA" id="ARBA00022553"/>
    </source>
</evidence>
<dbReference type="InterPro" id="IPR001245">
    <property type="entry name" value="Ser-Thr/Tyr_kinase_cat_dom"/>
</dbReference>
<comment type="caution">
    <text evidence="23">The sequence shown here is derived from an EMBL/GenBank/DDBJ whole genome shotgun (WGS) entry which is preliminary data.</text>
</comment>
<evidence type="ECO:0000256" key="3">
    <source>
        <dbReference type="ARBA" id="ARBA00012513"/>
    </source>
</evidence>
<evidence type="ECO:0000259" key="22">
    <source>
        <dbReference type="PROSITE" id="PS50011"/>
    </source>
</evidence>
<name>A0A8J5F730_ZINOF</name>
<feature type="transmembrane region" description="Helical" evidence="21">
    <location>
        <begin position="742"/>
        <end position="770"/>
    </location>
</feature>
<evidence type="ECO:0000256" key="13">
    <source>
        <dbReference type="ARBA" id="ARBA00022777"/>
    </source>
</evidence>
<dbReference type="FunFam" id="3.80.10.10:FF:000041">
    <property type="entry name" value="LRR receptor-like serine/threonine-protein kinase ERECTA"/>
    <property type="match status" value="1"/>
</dbReference>
<keyword evidence="8" id="KW-0808">Transferase</keyword>
<evidence type="ECO:0000256" key="14">
    <source>
        <dbReference type="ARBA" id="ARBA00022840"/>
    </source>
</evidence>
<dbReference type="Proteomes" id="UP000734854">
    <property type="component" value="Unassembled WGS sequence"/>
</dbReference>
<dbReference type="InterPro" id="IPR021720">
    <property type="entry name" value="Malectin_dom"/>
</dbReference>
<dbReference type="SMART" id="SM00220">
    <property type="entry name" value="S_TKc"/>
    <property type="match status" value="1"/>
</dbReference>
<evidence type="ECO:0000256" key="9">
    <source>
        <dbReference type="ARBA" id="ARBA00022692"/>
    </source>
</evidence>
<keyword evidence="17" id="KW-0675">Receptor</keyword>
<evidence type="ECO:0000256" key="1">
    <source>
        <dbReference type="ARBA" id="ARBA00004236"/>
    </source>
</evidence>
<evidence type="ECO:0000256" key="15">
    <source>
        <dbReference type="ARBA" id="ARBA00022989"/>
    </source>
</evidence>
<dbReference type="InterPro" id="IPR032675">
    <property type="entry name" value="LRR_dom_sf"/>
</dbReference>
<dbReference type="InterPro" id="IPR005162">
    <property type="entry name" value="Retrotrans_gag_dom"/>
</dbReference>
<protein>
    <recommendedName>
        <fullName evidence="3">non-specific serine/threonine protein kinase</fullName>
        <ecNumber evidence="3">2.7.11.1</ecNumber>
    </recommendedName>
</protein>
<keyword evidence="12" id="KW-0547">Nucleotide-binding</keyword>
<evidence type="ECO:0000313" key="23">
    <source>
        <dbReference type="EMBL" id="KAG6480637.1"/>
    </source>
</evidence>
<dbReference type="PROSITE" id="PS50011">
    <property type="entry name" value="PROTEIN_KINASE_DOM"/>
    <property type="match status" value="1"/>
</dbReference>
<dbReference type="PANTHER" id="PTHR48006">
    <property type="entry name" value="LEUCINE-RICH REPEAT-CONTAINING PROTEIN DDB_G0281931-RELATED"/>
    <property type="match status" value="1"/>
</dbReference>
<evidence type="ECO:0000256" key="20">
    <source>
        <dbReference type="ARBA" id="ARBA00048679"/>
    </source>
</evidence>
<evidence type="ECO:0000256" key="8">
    <source>
        <dbReference type="ARBA" id="ARBA00022679"/>
    </source>
</evidence>
<dbReference type="GO" id="GO:0005886">
    <property type="term" value="C:plasma membrane"/>
    <property type="evidence" value="ECO:0007669"/>
    <property type="project" value="UniProtKB-SubCell"/>
</dbReference>
<dbReference type="FunFam" id="3.30.200.20:FF:000217">
    <property type="entry name" value="probable LRR receptor-like serine/threonine-protein kinase At1g53430"/>
    <property type="match status" value="1"/>
</dbReference>
<dbReference type="InterPro" id="IPR001611">
    <property type="entry name" value="Leu-rich_rpt"/>
</dbReference>
<dbReference type="FunFam" id="1.10.510.10:FF:000044">
    <property type="entry name" value="Putative LRR receptor-like serine/threonine-protein kinase"/>
    <property type="match status" value="1"/>
</dbReference>
<dbReference type="Gene3D" id="3.30.200.20">
    <property type="entry name" value="Phosphorylase Kinase, domain 1"/>
    <property type="match status" value="1"/>
</dbReference>
<dbReference type="Pfam" id="PF03732">
    <property type="entry name" value="Retrotrans_gag"/>
    <property type="match status" value="1"/>
</dbReference>
<comment type="catalytic activity">
    <reaction evidence="19">
        <text>L-threonyl-[protein] + ATP = O-phospho-L-threonyl-[protein] + ADP + H(+)</text>
        <dbReference type="Rhea" id="RHEA:46608"/>
        <dbReference type="Rhea" id="RHEA-COMP:11060"/>
        <dbReference type="Rhea" id="RHEA-COMP:11605"/>
        <dbReference type="ChEBI" id="CHEBI:15378"/>
        <dbReference type="ChEBI" id="CHEBI:30013"/>
        <dbReference type="ChEBI" id="CHEBI:30616"/>
        <dbReference type="ChEBI" id="CHEBI:61977"/>
        <dbReference type="ChEBI" id="CHEBI:456216"/>
        <dbReference type="EC" id="2.7.11.1"/>
    </reaction>
</comment>
<keyword evidence="6" id="KW-0597">Phosphoprotein</keyword>
<evidence type="ECO:0000256" key="17">
    <source>
        <dbReference type="ARBA" id="ARBA00023170"/>
    </source>
</evidence>
<dbReference type="CDD" id="cd14066">
    <property type="entry name" value="STKc_IRAK"/>
    <property type="match status" value="1"/>
</dbReference>
<keyword evidence="7" id="KW-0433">Leucine-rich repeat</keyword>
<dbReference type="EC" id="2.7.11.1" evidence="3"/>
<proteinExistence type="predicted"/>
<keyword evidence="5" id="KW-0723">Serine/threonine-protein kinase</keyword>
<dbReference type="Gene3D" id="1.10.510.10">
    <property type="entry name" value="Transferase(Phosphotransferase) domain 1"/>
    <property type="match status" value="1"/>
</dbReference>
<evidence type="ECO:0000256" key="2">
    <source>
        <dbReference type="ARBA" id="ARBA00004479"/>
    </source>
</evidence>
<evidence type="ECO:0000256" key="10">
    <source>
        <dbReference type="ARBA" id="ARBA00022729"/>
    </source>
</evidence>
<evidence type="ECO:0000256" key="21">
    <source>
        <dbReference type="SAM" id="Phobius"/>
    </source>
</evidence>
<keyword evidence="13" id="KW-0418">Kinase</keyword>
<dbReference type="Pfam" id="PF11721">
    <property type="entry name" value="Malectin"/>
    <property type="match status" value="1"/>
</dbReference>
<dbReference type="InterPro" id="IPR008271">
    <property type="entry name" value="Ser/Thr_kinase_AS"/>
</dbReference>
<dbReference type="Gene3D" id="3.80.10.10">
    <property type="entry name" value="Ribonuclease Inhibitor"/>
    <property type="match status" value="3"/>
</dbReference>
<keyword evidence="9 21" id="KW-0812">Transmembrane</keyword>